<dbReference type="AlphaFoldDB" id="A0A8X6T5G0"/>
<evidence type="ECO:0000313" key="1">
    <source>
        <dbReference type="EMBL" id="GFS75177.1"/>
    </source>
</evidence>
<evidence type="ECO:0000313" key="2">
    <source>
        <dbReference type="Proteomes" id="UP000887013"/>
    </source>
</evidence>
<accession>A0A8X6T5G0</accession>
<gene>
    <name evidence="1" type="ORF">NPIL_112341</name>
</gene>
<keyword evidence="2" id="KW-1185">Reference proteome</keyword>
<sequence>MLGSSVGALDNNSSQYIFAMKSQTHFKLGENQENMRNLVWKTRNMTKHWYIVFAEETLYQFSRIGEDAVVQKMLTAYGSGYLYLTRCQKCPWLWLWRVLERNHASEVDENHQHAL</sequence>
<protein>
    <submittedName>
        <fullName evidence="1">Uncharacterized protein</fullName>
    </submittedName>
</protein>
<comment type="caution">
    <text evidence="1">The sequence shown here is derived from an EMBL/GenBank/DDBJ whole genome shotgun (WGS) entry which is preliminary data.</text>
</comment>
<name>A0A8X6T5G0_NEPPI</name>
<organism evidence="1 2">
    <name type="scientific">Nephila pilipes</name>
    <name type="common">Giant wood spider</name>
    <name type="synonym">Nephila maculata</name>
    <dbReference type="NCBI Taxonomy" id="299642"/>
    <lineage>
        <taxon>Eukaryota</taxon>
        <taxon>Metazoa</taxon>
        <taxon>Ecdysozoa</taxon>
        <taxon>Arthropoda</taxon>
        <taxon>Chelicerata</taxon>
        <taxon>Arachnida</taxon>
        <taxon>Araneae</taxon>
        <taxon>Araneomorphae</taxon>
        <taxon>Entelegynae</taxon>
        <taxon>Araneoidea</taxon>
        <taxon>Nephilidae</taxon>
        <taxon>Nephila</taxon>
    </lineage>
</organism>
<reference evidence="1" key="1">
    <citation type="submission" date="2020-08" db="EMBL/GenBank/DDBJ databases">
        <title>Multicomponent nature underlies the extraordinary mechanical properties of spider dragline silk.</title>
        <authorList>
            <person name="Kono N."/>
            <person name="Nakamura H."/>
            <person name="Mori M."/>
            <person name="Yoshida Y."/>
            <person name="Ohtoshi R."/>
            <person name="Malay A.D."/>
            <person name="Moran D.A.P."/>
            <person name="Tomita M."/>
            <person name="Numata K."/>
            <person name="Arakawa K."/>
        </authorList>
    </citation>
    <scope>NUCLEOTIDE SEQUENCE</scope>
</reference>
<proteinExistence type="predicted"/>
<dbReference type="Proteomes" id="UP000887013">
    <property type="component" value="Unassembled WGS sequence"/>
</dbReference>
<dbReference type="EMBL" id="BMAW01096556">
    <property type="protein sequence ID" value="GFS75177.1"/>
    <property type="molecule type" value="Genomic_DNA"/>
</dbReference>